<evidence type="ECO:0000256" key="1">
    <source>
        <dbReference type="SAM" id="MobiDB-lite"/>
    </source>
</evidence>
<proteinExistence type="predicted"/>
<sequence>MEDIALQMAKDALGISTPALQTEPTAESSPRIPAILRLGHQVTEKRAKEPSDAQAKRKPGRPPGKKKPHASPLKLTGGTVSRRKVPPKAQQNKRRTGTGTNKAQKQPLVEEKEKGDPDQLQTR</sequence>
<evidence type="ECO:0000313" key="2">
    <source>
        <dbReference type="EMBL" id="KAG2296952.1"/>
    </source>
</evidence>
<dbReference type="Proteomes" id="UP000886595">
    <property type="component" value="Unassembled WGS sequence"/>
</dbReference>
<gene>
    <name evidence="2" type="ORF">Bca52824_043621</name>
</gene>
<feature type="region of interest" description="Disordered" evidence="1">
    <location>
        <begin position="1"/>
        <end position="123"/>
    </location>
</feature>
<evidence type="ECO:0000313" key="3">
    <source>
        <dbReference type="Proteomes" id="UP000886595"/>
    </source>
</evidence>
<organism evidence="2 3">
    <name type="scientific">Brassica carinata</name>
    <name type="common">Ethiopian mustard</name>
    <name type="synonym">Abyssinian cabbage</name>
    <dbReference type="NCBI Taxonomy" id="52824"/>
    <lineage>
        <taxon>Eukaryota</taxon>
        <taxon>Viridiplantae</taxon>
        <taxon>Streptophyta</taxon>
        <taxon>Embryophyta</taxon>
        <taxon>Tracheophyta</taxon>
        <taxon>Spermatophyta</taxon>
        <taxon>Magnoliopsida</taxon>
        <taxon>eudicotyledons</taxon>
        <taxon>Gunneridae</taxon>
        <taxon>Pentapetalae</taxon>
        <taxon>rosids</taxon>
        <taxon>malvids</taxon>
        <taxon>Brassicales</taxon>
        <taxon>Brassicaceae</taxon>
        <taxon>Brassiceae</taxon>
        <taxon>Brassica</taxon>
    </lineage>
</organism>
<feature type="compositionally biased region" description="Basic residues" evidence="1">
    <location>
        <begin position="56"/>
        <end position="69"/>
    </location>
</feature>
<keyword evidence="3" id="KW-1185">Reference proteome</keyword>
<dbReference type="EMBL" id="JAAMPC010000009">
    <property type="protein sequence ID" value="KAG2296952.1"/>
    <property type="molecule type" value="Genomic_DNA"/>
</dbReference>
<reference evidence="2 3" key="1">
    <citation type="submission" date="2020-02" db="EMBL/GenBank/DDBJ databases">
        <authorList>
            <person name="Ma Q."/>
            <person name="Huang Y."/>
            <person name="Song X."/>
            <person name="Pei D."/>
        </authorList>
    </citation>
    <scope>NUCLEOTIDE SEQUENCE [LARGE SCALE GENOMIC DNA]</scope>
    <source>
        <strain evidence="2">Sxm20200214</strain>
        <tissue evidence="2">Leaf</tissue>
    </source>
</reference>
<feature type="compositionally biased region" description="Basic residues" evidence="1">
    <location>
        <begin position="81"/>
        <end position="96"/>
    </location>
</feature>
<feature type="compositionally biased region" description="Basic and acidic residues" evidence="1">
    <location>
        <begin position="42"/>
        <end position="55"/>
    </location>
</feature>
<name>A0A8X7RZM3_BRACI</name>
<feature type="compositionally biased region" description="Polar residues" evidence="1">
    <location>
        <begin position="18"/>
        <end position="28"/>
    </location>
</feature>
<dbReference type="AlphaFoldDB" id="A0A8X7RZM3"/>
<comment type="caution">
    <text evidence="2">The sequence shown here is derived from an EMBL/GenBank/DDBJ whole genome shotgun (WGS) entry which is preliminary data.</text>
</comment>
<feature type="compositionally biased region" description="Basic and acidic residues" evidence="1">
    <location>
        <begin position="108"/>
        <end position="117"/>
    </location>
</feature>
<accession>A0A8X7RZM3</accession>
<protein>
    <submittedName>
        <fullName evidence="2">Uncharacterized protein</fullName>
    </submittedName>
</protein>